<dbReference type="InterPro" id="IPR003594">
    <property type="entry name" value="HATPase_dom"/>
</dbReference>
<dbReference type="InterPro" id="IPR004358">
    <property type="entry name" value="Sig_transdc_His_kin-like_C"/>
</dbReference>
<evidence type="ECO:0000256" key="6">
    <source>
        <dbReference type="ARBA" id="ARBA00023012"/>
    </source>
</evidence>
<dbReference type="Gene3D" id="3.30.565.10">
    <property type="entry name" value="Histidine kinase-like ATPase, C-terminal domain"/>
    <property type="match status" value="1"/>
</dbReference>
<dbReference type="PROSITE" id="PS50109">
    <property type="entry name" value="HIS_KIN"/>
    <property type="match status" value="1"/>
</dbReference>
<organism evidence="8 9">
    <name type="scientific">Jannaschia donghaensis</name>
    <dbReference type="NCBI Taxonomy" id="420998"/>
    <lineage>
        <taxon>Bacteria</taxon>
        <taxon>Pseudomonadati</taxon>
        <taxon>Pseudomonadota</taxon>
        <taxon>Alphaproteobacteria</taxon>
        <taxon>Rhodobacterales</taxon>
        <taxon>Roseobacteraceae</taxon>
        <taxon>Jannaschia</taxon>
    </lineage>
</organism>
<feature type="domain" description="Histidine kinase" evidence="7">
    <location>
        <begin position="307"/>
        <end position="525"/>
    </location>
</feature>
<dbReference type="Gene3D" id="1.10.287.130">
    <property type="match status" value="1"/>
</dbReference>
<evidence type="ECO:0000256" key="4">
    <source>
        <dbReference type="ARBA" id="ARBA00022679"/>
    </source>
</evidence>
<dbReference type="CDD" id="cd00082">
    <property type="entry name" value="HisKA"/>
    <property type="match status" value="1"/>
</dbReference>
<keyword evidence="3" id="KW-0597">Phosphoprotein</keyword>
<dbReference type="RefSeq" id="WP_055087135.1">
    <property type="nucleotide sequence ID" value="NZ_CXSU01000012.1"/>
</dbReference>
<gene>
    <name evidence="8" type="primary">barA_2</name>
    <name evidence="8" type="ORF">JDO7802_03481</name>
</gene>
<dbReference type="InterPro" id="IPR036890">
    <property type="entry name" value="HATPase_C_sf"/>
</dbReference>
<dbReference type="EMBL" id="CXSU01000012">
    <property type="protein sequence ID" value="CTQ51441.1"/>
    <property type="molecule type" value="Genomic_DNA"/>
</dbReference>
<dbReference type="OrthoDB" id="9801651at2"/>
<dbReference type="FunFam" id="3.30.565.10:FF:000010">
    <property type="entry name" value="Sensor histidine kinase RcsC"/>
    <property type="match status" value="1"/>
</dbReference>
<dbReference type="SUPFAM" id="SSF47384">
    <property type="entry name" value="Homodimeric domain of signal transducing histidine kinase"/>
    <property type="match status" value="1"/>
</dbReference>
<proteinExistence type="predicted"/>
<dbReference type="GO" id="GO:0000155">
    <property type="term" value="F:phosphorelay sensor kinase activity"/>
    <property type="evidence" value="ECO:0007669"/>
    <property type="project" value="InterPro"/>
</dbReference>
<accession>A0A0M6YM47</accession>
<dbReference type="PRINTS" id="PR00344">
    <property type="entry name" value="BCTRLSENSOR"/>
</dbReference>
<dbReference type="EC" id="2.7.13.3" evidence="2"/>
<evidence type="ECO:0000256" key="3">
    <source>
        <dbReference type="ARBA" id="ARBA00022553"/>
    </source>
</evidence>
<dbReference type="STRING" id="420998.JDO7802_03481"/>
<dbReference type="Pfam" id="PF02518">
    <property type="entry name" value="HATPase_c"/>
    <property type="match status" value="1"/>
</dbReference>
<evidence type="ECO:0000259" key="7">
    <source>
        <dbReference type="PROSITE" id="PS50109"/>
    </source>
</evidence>
<dbReference type="CDD" id="cd16922">
    <property type="entry name" value="HATPase_EvgS-ArcB-TorS-like"/>
    <property type="match status" value="1"/>
</dbReference>
<keyword evidence="5 8" id="KW-0418">Kinase</keyword>
<comment type="catalytic activity">
    <reaction evidence="1">
        <text>ATP + protein L-histidine = ADP + protein N-phospho-L-histidine.</text>
        <dbReference type="EC" id="2.7.13.3"/>
    </reaction>
</comment>
<evidence type="ECO:0000256" key="1">
    <source>
        <dbReference type="ARBA" id="ARBA00000085"/>
    </source>
</evidence>
<keyword evidence="4 8" id="KW-0808">Transferase</keyword>
<dbReference type="InterPro" id="IPR005467">
    <property type="entry name" value="His_kinase_dom"/>
</dbReference>
<evidence type="ECO:0000313" key="8">
    <source>
        <dbReference type="EMBL" id="CTQ51441.1"/>
    </source>
</evidence>
<protein>
    <recommendedName>
        <fullName evidence="2">histidine kinase</fullName>
        <ecNumber evidence="2">2.7.13.3</ecNumber>
    </recommendedName>
</protein>
<sequence length="532" mass="56744">MNLTRLTSMSNADLSKRIALSLVVSFLLLTTTVGITMVLMASSENHQVAEKTRALVRTAIEGYEASLSQFSVDYFNWTAVLEATERRDVEWLYENVGVAADLTDYDQDAIVISTPEGEALYGWTTGGGSVPRTDIFPAAVLSDLFKRLDAIDPNSKGVAIAYAEIDQSVWMFGATRMAPNEGPIGMLDTAMNRGVIAYRMDDDAIAPIAEMVLVEGLSLTTTPPRDVEMYPLFGSDGDPVAWMTWDRPAPGSDSLLRVLPAIIAVLGLVAAINYVAGRTVAGGARRIEKALVAARAADVAKGEFLTNMSHELRTPISGIAGVAEVLSLEDLTPDQQEMVQIIAASAHAQMALVEGLMNISRLEADREELAHAPFDPEREVRTVVGLLRPTAAEKEITLSYSAENVPMLMGDAGAFRQIVTNLIGNAVKFTDTGGVDVSLGFTITGDAAAVIVTIADTGPGIPKDQRSRIFERFAQIDGSSTRAKGGSGLGLAISQGLAALMGGTIRVVERPGPGSTFELRMTCDRAEMPMAA</sequence>
<name>A0A0M6YM47_9RHOB</name>
<evidence type="ECO:0000256" key="5">
    <source>
        <dbReference type="ARBA" id="ARBA00022777"/>
    </source>
</evidence>
<dbReference type="Pfam" id="PF00512">
    <property type="entry name" value="HisKA"/>
    <property type="match status" value="1"/>
</dbReference>
<reference evidence="8 9" key="1">
    <citation type="submission" date="2015-07" db="EMBL/GenBank/DDBJ databases">
        <authorList>
            <person name="Noorani M."/>
        </authorList>
    </citation>
    <scope>NUCLEOTIDE SEQUENCE [LARGE SCALE GENOMIC DNA]</scope>
    <source>
        <strain evidence="8 9">CECT 7802</strain>
    </source>
</reference>
<dbReference type="AlphaFoldDB" id="A0A0M6YM47"/>
<dbReference type="InterPro" id="IPR003661">
    <property type="entry name" value="HisK_dim/P_dom"/>
</dbReference>
<dbReference type="InterPro" id="IPR036097">
    <property type="entry name" value="HisK_dim/P_sf"/>
</dbReference>
<evidence type="ECO:0000313" key="9">
    <source>
        <dbReference type="Proteomes" id="UP000049222"/>
    </source>
</evidence>
<dbReference type="SMART" id="SM00387">
    <property type="entry name" value="HATPase_c"/>
    <property type="match status" value="1"/>
</dbReference>
<keyword evidence="6" id="KW-0902">Two-component regulatory system</keyword>
<dbReference type="PANTHER" id="PTHR43047">
    <property type="entry name" value="TWO-COMPONENT HISTIDINE PROTEIN KINASE"/>
    <property type="match status" value="1"/>
</dbReference>
<dbReference type="SMART" id="SM00388">
    <property type="entry name" value="HisKA"/>
    <property type="match status" value="1"/>
</dbReference>
<dbReference type="SUPFAM" id="SSF55874">
    <property type="entry name" value="ATPase domain of HSP90 chaperone/DNA topoisomerase II/histidine kinase"/>
    <property type="match status" value="1"/>
</dbReference>
<keyword evidence="9" id="KW-1185">Reference proteome</keyword>
<evidence type="ECO:0000256" key="2">
    <source>
        <dbReference type="ARBA" id="ARBA00012438"/>
    </source>
</evidence>
<dbReference type="Proteomes" id="UP000049222">
    <property type="component" value="Unassembled WGS sequence"/>
</dbReference>